<dbReference type="PANTHER" id="PTHR48084">
    <property type="entry name" value="2-OXOGLUTARATE OXIDOREDUCTASE SUBUNIT KORB-RELATED"/>
    <property type="match status" value="1"/>
</dbReference>
<feature type="domain" description="Thiamine pyrophosphate enzyme TPP-binding" evidence="2">
    <location>
        <begin position="62"/>
        <end position="201"/>
    </location>
</feature>
<comment type="caution">
    <text evidence="3">The sequence shown here is derived from an EMBL/GenBank/DDBJ whole genome shotgun (WGS) entry which is preliminary data.</text>
</comment>
<protein>
    <submittedName>
        <fullName evidence="3">2-oxoacid:ferredoxin oxidoreductase subunit beta</fullName>
    </submittedName>
</protein>
<evidence type="ECO:0000259" key="2">
    <source>
        <dbReference type="Pfam" id="PF02775"/>
    </source>
</evidence>
<dbReference type="SUPFAM" id="SSF52518">
    <property type="entry name" value="Thiamin diphosphate-binding fold (THDP-binding)"/>
    <property type="match status" value="1"/>
</dbReference>
<dbReference type="PANTHER" id="PTHR48084:SF1">
    <property type="entry name" value="2-OXOGLUTARATE SYNTHASE SUBUNIT KORB"/>
    <property type="match status" value="1"/>
</dbReference>
<sequence>MKRHPALKYFRFDRPGNPHLWCSGCGIPQVWYYTIKAIEELNLDIDKVLWVGGSGCTGRMCTYWIGDYFHTLHGRPLGFATGVKLANPELTVICHMGDGEVAGIGGNHLIQTARRNVDLVAIVVNNFNYGMTGGQFSPTTPRGAFTMTSQLGHIEYPFDLCELAVTCGATYVARWTTFHARPLINSIKKGIQKKGFSLIEVISQCPTQYGRRNKIGNGMQMMKWFKENSIRKKKAERMSKEELKDKFIIGEFVDIEKAEFGASLRELIEKRRRESGKS</sequence>
<evidence type="ECO:0000256" key="1">
    <source>
        <dbReference type="ARBA" id="ARBA00023002"/>
    </source>
</evidence>
<dbReference type="Pfam" id="PF02775">
    <property type="entry name" value="TPP_enzyme_C"/>
    <property type="match status" value="1"/>
</dbReference>
<dbReference type="GO" id="GO:0030976">
    <property type="term" value="F:thiamine pyrophosphate binding"/>
    <property type="evidence" value="ECO:0007669"/>
    <property type="project" value="InterPro"/>
</dbReference>
<dbReference type="Gene3D" id="3.40.50.970">
    <property type="match status" value="1"/>
</dbReference>
<dbReference type="CDD" id="cd03375">
    <property type="entry name" value="TPP_OGFOR"/>
    <property type="match status" value="1"/>
</dbReference>
<reference evidence="3 4" key="1">
    <citation type="submission" date="2018-06" db="EMBL/GenBank/DDBJ databases">
        <title>Extensive metabolic versatility and redundancy in microbially diverse, dynamic hydrothermal sediments.</title>
        <authorList>
            <person name="Dombrowski N."/>
            <person name="Teske A."/>
            <person name="Baker B.J."/>
        </authorList>
    </citation>
    <scope>NUCLEOTIDE SEQUENCE [LARGE SCALE GENOMIC DNA]</scope>
    <source>
        <strain evidence="3">B3_G15</strain>
    </source>
</reference>
<dbReference type="InterPro" id="IPR011766">
    <property type="entry name" value="TPP_enzyme_TPP-bd"/>
</dbReference>
<dbReference type="Proteomes" id="UP000280417">
    <property type="component" value="Unassembled WGS sequence"/>
</dbReference>
<dbReference type="GO" id="GO:0045333">
    <property type="term" value="P:cellular respiration"/>
    <property type="evidence" value="ECO:0007669"/>
    <property type="project" value="UniProtKB-ARBA"/>
</dbReference>
<gene>
    <name evidence="3" type="ORF">DRJ04_07475</name>
</gene>
<dbReference type="InterPro" id="IPR051457">
    <property type="entry name" value="2-oxoacid:Fd_oxidoreductase"/>
</dbReference>
<evidence type="ECO:0000313" key="4">
    <source>
        <dbReference type="Proteomes" id="UP000280417"/>
    </source>
</evidence>
<accession>A0A662DCL5</accession>
<evidence type="ECO:0000313" key="3">
    <source>
        <dbReference type="EMBL" id="RLE11756.1"/>
    </source>
</evidence>
<dbReference type="InterPro" id="IPR029061">
    <property type="entry name" value="THDP-binding"/>
</dbReference>
<dbReference type="AlphaFoldDB" id="A0A662DCL5"/>
<dbReference type="EMBL" id="QMQA01000222">
    <property type="protein sequence ID" value="RLE11756.1"/>
    <property type="molecule type" value="Genomic_DNA"/>
</dbReference>
<keyword evidence="1" id="KW-0560">Oxidoreductase</keyword>
<name>A0A662DCL5_UNCAE</name>
<proteinExistence type="predicted"/>
<dbReference type="GO" id="GO:0016625">
    <property type="term" value="F:oxidoreductase activity, acting on the aldehyde or oxo group of donors, iron-sulfur protein as acceptor"/>
    <property type="evidence" value="ECO:0007669"/>
    <property type="project" value="UniProtKB-ARBA"/>
</dbReference>
<organism evidence="3 4">
    <name type="scientific">Aerophobetes bacterium</name>
    <dbReference type="NCBI Taxonomy" id="2030807"/>
    <lineage>
        <taxon>Bacteria</taxon>
        <taxon>Candidatus Aerophobota</taxon>
    </lineage>
</organism>